<dbReference type="PANTHER" id="PTHR42808:SF4">
    <property type="entry name" value="SHORT CHAIN DEHYDROGENASE"/>
    <property type="match status" value="1"/>
</dbReference>
<evidence type="ECO:0000313" key="3">
    <source>
        <dbReference type="Proteomes" id="UP001392437"/>
    </source>
</evidence>
<keyword evidence="3" id="KW-1185">Reference proteome</keyword>
<dbReference type="InterPro" id="IPR051935">
    <property type="entry name" value="HSDL2"/>
</dbReference>
<name>A0AAW0QRW9_9PEZI</name>
<dbReference type="Proteomes" id="UP001392437">
    <property type="component" value="Unassembled WGS sequence"/>
</dbReference>
<dbReference type="InterPro" id="IPR002347">
    <property type="entry name" value="SDR_fam"/>
</dbReference>
<evidence type="ECO:0000313" key="2">
    <source>
        <dbReference type="EMBL" id="KAK8114297.1"/>
    </source>
</evidence>
<dbReference type="PANTHER" id="PTHR42808">
    <property type="entry name" value="HYDROXYSTEROID DEHYDROGENASE-LIKE PROTEIN 2"/>
    <property type="match status" value="1"/>
</dbReference>
<evidence type="ECO:0000256" key="1">
    <source>
        <dbReference type="SAM" id="MobiDB-lite"/>
    </source>
</evidence>
<sequence>MGTRKVALVVGASRGIGRQVAIDLAKNSYAVVVAAKSTADNSSSNATASSASAAVSSSSSSLAACFPPDPNSPDSTVTTVAREIEEAGGEATAVPVDVRDPASIQALVSRTVATYGRLDALVYNAGAVWWASVEDTPLKRFRLMQQVNVEGLYATVEAALPHLKKAGAGRIVVVSPPIYSRFFRGKTAYAMASESDYFFPPFLTRDSGKVGMSVLTKGLAMDFERQGLAHMSITSIWPAVAIESAATQKLQKTDPSTARDLRKPTIFSAAVLAVLRDTTPAASVNGLLALDEDFLRSNLGGGVTDFSRYALVPGASPRRIMPKRLPDLTVEEQDDEGTRIDSAAAKAKL</sequence>
<dbReference type="Pfam" id="PF00106">
    <property type="entry name" value="adh_short"/>
    <property type="match status" value="2"/>
</dbReference>
<protein>
    <submittedName>
        <fullName evidence="2">Short chain dehydrogenase</fullName>
    </submittedName>
</protein>
<reference evidence="2 3" key="1">
    <citation type="submission" date="2023-01" db="EMBL/GenBank/DDBJ databases">
        <title>Analysis of 21 Apiospora genomes using comparative genomics revels a genus with tremendous synthesis potential of carbohydrate active enzymes and secondary metabolites.</title>
        <authorList>
            <person name="Sorensen T."/>
        </authorList>
    </citation>
    <scope>NUCLEOTIDE SEQUENCE [LARGE SCALE GENOMIC DNA]</scope>
    <source>
        <strain evidence="2 3">CBS 117206</strain>
    </source>
</reference>
<gene>
    <name evidence="2" type="ORF">PG999_006366</name>
</gene>
<dbReference type="InterPro" id="IPR036291">
    <property type="entry name" value="NAD(P)-bd_dom_sf"/>
</dbReference>
<dbReference type="Gene3D" id="3.40.50.720">
    <property type="entry name" value="NAD(P)-binding Rossmann-like Domain"/>
    <property type="match status" value="1"/>
</dbReference>
<organism evidence="2 3">
    <name type="scientific">Apiospora kogelbergensis</name>
    <dbReference type="NCBI Taxonomy" id="1337665"/>
    <lineage>
        <taxon>Eukaryota</taxon>
        <taxon>Fungi</taxon>
        <taxon>Dikarya</taxon>
        <taxon>Ascomycota</taxon>
        <taxon>Pezizomycotina</taxon>
        <taxon>Sordariomycetes</taxon>
        <taxon>Xylariomycetidae</taxon>
        <taxon>Amphisphaeriales</taxon>
        <taxon>Apiosporaceae</taxon>
        <taxon>Apiospora</taxon>
    </lineage>
</organism>
<accession>A0AAW0QRW9</accession>
<dbReference type="SUPFAM" id="SSF51735">
    <property type="entry name" value="NAD(P)-binding Rossmann-fold domains"/>
    <property type="match status" value="1"/>
</dbReference>
<feature type="region of interest" description="Disordered" evidence="1">
    <location>
        <begin position="330"/>
        <end position="349"/>
    </location>
</feature>
<proteinExistence type="predicted"/>
<dbReference type="PRINTS" id="PR00081">
    <property type="entry name" value="GDHRDH"/>
</dbReference>
<dbReference type="AlphaFoldDB" id="A0AAW0QRW9"/>
<dbReference type="EMBL" id="JAQQWP010000006">
    <property type="protein sequence ID" value="KAK8114297.1"/>
    <property type="molecule type" value="Genomic_DNA"/>
</dbReference>
<comment type="caution">
    <text evidence="2">The sequence shown here is derived from an EMBL/GenBank/DDBJ whole genome shotgun (WGS) entry which is preliminary data.</text>
</comment>